<protein>
    <submittedName>
        <fullName evidence="2">Uncharacterized protein</fullName>
    </submittedName>
</protein>
<organism evidence="2 3">
    <name type="scientific">Linum tenue</name>
    <dbReference type="NCBI Taxonomy" id="586396"/>
    <lineage>
        <taxon>Eukaryota</taxon>
        <taxon>Viridiplantae</taxon>
        <taxon>Streptophyta</taxon>
        <taxon>Embryophyta</taxon>
        <taxon>Tracheophyta</taxon>
        <taxon>Spermatophyta</taxon>
        <taxon>Magnoliopsida</taxon>
        <taxon>eudicotyledons</taxon>
        <taxon>Gunneridae</taxon>
        <taxon>Pentapetalae</taxon>
        <taxon>rosids</taxon>
        <taxon>fabids</taxon>
        <taxon>Malpighiales</taxon>
        <taxon>Linaceae</taxon>
        <taxon>Linum</taxon>
    </lineage>
</organism>
<proteinExistence type="predicted"/>
<sequence length="119" mass="13490">GSCASNFEGGTSDFPTLWQRNRKQCEFCTAAFALFRRTTVNLDPILRSEIHGSSRTPPTSTLIFSKMLMKRTLTRFFIVFNLLASHSMALVMGLPHLLNLVKGHQHRKLKKLNIFPVAK</sequence>
<comment type="caution">
    <text evidence="2">The sequence shown here is derived from an EMBL/GenBank/DDBJ whole genome shotgun (WGS) entry which is preliminary data.</text>
</comment>
<evidence type="ECO:0000313" key="2">
    <source>
        <dbReference type="EMBL" id="CAI0401394.1"/>
    </source>
</evidence>
<name>A0AAV0IXJ6_9ROSI</name>
<evidence type="ECO:0000313" key="3">
    <source>
        <dbReference type="Proteomes" id="UP001154282"/>
    </source>
</evidence>
<feature type="transmembrane region" description="Helical" evidence="1">
    <location>
        <begin position="76"/>
        <end position="98"/>
    </location>
</feature>
<evidence type="ECO:0000256" key="1">
    <source>
        <dbReference type="SAM" id="Phobius"/>
    </source>
</evidence>
<feature type="non-terminal residue" evidence="2">
    <location>
        <position position="1"/>
    </location>
</feature>
<dbReference type="EMBL" id="CAMGYJ010000004">
    <property type="protein sequence ID" value="CAI0401394.1"/>
    <property type="molecule type" value="Genomic_DNA"/>
</dbReference>
<keyword evidence="3" id="KW-1185">Reference proteome</keyword>
<dbReference type="Proteomes" id="UP001154282">
    <property type="component" value="Unassembled WGS sequence"/>
</dbReference>
<keyword evidence="1" id="KW-1133">Transmembrane helix</keyword>
<reference evidence="2" key="1">
    <citation type="submission" date="2022-08" db="EMBL/GenBank/DDBJ databases">
        <authorList>
            <person name="Gutierrez-Valencia J."/>
        </authorList>
    </citation>
    <scope>NUCLEOTIDE SEQUENCE</scope>
</reference>
<dbReference type="AlphaFoldDB" id="A0AAV0IXJ6"/>
<gene>
    <name evidence="2" type="ORF">LITE_LOCUS11184</name>
</gene>
<keyword evidence="1" id="KW-0472">Membrane</keyword>
<keyword evidence="1" id="KW-0812">Transmembrane</keyword>
<accession>A0AAV0IXJ6</accession>